<name>A0A803XWC4_MELGA</name>
<dbReference type="Ensembl" id="ENSMGAT00000023148.1">
    <property type="protein sequence ID" value="ENSMGAP00000023820.1"/>
    <property type="gene ID" value="ENSMGAG00000021349.1"/>
</dbReference>
<feature type="region of interest" description="Disordered" evidence="1">
    <location>
        <begin position="56"/>
        <end position="78"/>
    </location>
</feature>
<sequence length="78" mass="8368">MQGCTCSGLQGARIHDMGSFFGALPQLGICKAAFCPQVHKSRCHLPSSLRLLPAPPKQSPVAMVGNPCRRERGGIKEH</sequence>
<dbReference type="AlphaFoldDB" id="A0A803XWC4"/>
<protein>
    <submittedName>
        <fullName evidence="2">Uncharacterized protein</fullName>
    </submittedName>
</protein>
<proteinExistence type="predicted"/>
<keyword evidence="3" id="KW-1185">Reference proteome</keyword>
<reference evidence="2" key="3">
    <citation type="submission" date="2025-09" db="UniProtKB">
        <authorList>
            <consortium name="Ensembl"/>
        </authorList>
    </citation>
    <scope>IDENTIFICATION</scope>
</reference>
<reference evidence="2" key="2">
    <citation type="submission" date="2025-08" db="UniProtKB">
        <authorList>
            <consortium name="Ensembl"/>
        </authorList>
    </citation>
    <scope>IDENTIFICATION</scope>
</reference>
<feature type="compositionally biased region" description="Basic and acidic residues" evidence="1">
    <location>
        <begin position="68"/>
        <end position="78"/>
    </location>
</feature>
<evidence type="ECO:0000256" key="1">
    <source>
        <dbReference type="SAM" id="MobiDB-lite"/>
    </source>
</evidence>
<dbReference type="Proteomes" id="UP000001645">
    <property type="component" value="Chromosome 26"/>
</dbReference>
<reference evidence="2 3" key="1">
    <citation type="journal article" date="2010" name="PLoS Biol.">
        <title>Multi-platform next-generation sequencing of the domestic turkey (Meleagris gallopavo): genome assembly and analysis.</title>
        <authorList>
            <person name="Dalloul R.A."/>
            <person name="Long J.A."/>
            <person name="Zimin A.V."/>
            <person name="Aslam L."/>
            <person name="Beal K."/>
            <person name="Blomberg L.A."/>
            <person name="Bouffard P."/>
            <person name="Burt D.W."/>
            <person name="Crasta O."/>
            <person name="Crooijmans R.P."/>
            <person name="Cooper K."/>
            <person name="Coulombe R.A."/>
            <person name="De S."/>
            <person name="Delany M.E."/>
            <person name="Dodgson J.B."/>
            <person name="Dong J.J."/>
            <person name="Evans C."/>
            <person name="Frederickson K.M."/>
            <person name="Flicek P."/>
            <person name="Florea L."/>
            <person name="Folkerts O."/>
            <person name="Groenen M.A."/>
            <person name="Harkins T.T."/>
            <person name="Herrero J."/>
            <person name="Hoffmann S."/>
            <person name="Megens H.J."/>
            <person name="Jiang A."/>
            <person name="de Jong P."/>
            <person name="Kaiser P."/>
            <person name="Kim H."/>
            <person name="Kim K.W."/>
            <person name="Kim S."/>
            <person name="Langenberger D."/>
            <person name="Lee M.K."/>
            <person name="Lee T."/>
            <person name="Mane S."/>
            <person name="Marcais G."/>
            <person name="Marz M."/>
            <person name="McElroy A.P."/>
            <person name="Modise T."/>
            <person name="Nefedov M."/>
            <person name="Notredame C."/>
            <person name="Paton I.R."/>
            <person name="Payne W.S."/>
            <person name="Pertea G."/>
            <person name="Prickett D."/>
            <person name="Puiu D."/>
            <person name="Qioa D."/>
            <person name="Raineri E."/>
            <person name="Ruffier M."/>
            <person name="Salzberg S.L."/>
            <person name="Schatz M.C."/>
            <person name="Scheuring C."/>
            <person name="Schmidt C.J."/>
            <person name="Schroeder S."/>
            <person name="Searle S.M."/>
            <person name="Smith E.J."/>
            <person name="Smith J."/>
            <person name="Sonstegard T.S."/>
            <person name="Stadler P.F."/>
            <person name="Tafer H."/>
            <person name="Tu Z.J."/>
            <person name="Van Tassell C.P."/>
            <person name="Vilella A.J."/>
            <person name="Williams K.P."/>
            <person name="Yorke J.A."/>
            <person name="Zhang L."/>
            <person name="Zhang H.B."/>
            <person name="Zhang X."/>
            <person name="Zhang Y."/>
            <person name="Reed K.M."/>
        </authorList>
    </citation>
    <scope>NUCLEOTIDE SEQUENCE [LARGE SCALE GENOMIC DNA]</scope>
</reference>
<evidence type="ECO:0000313" key="2">
    <source>
        <dbReference type="Ensembl" id="ENSMGAP00000023820.1"/>
    </source>
</evidence>
<evidence type="ECO:0000313" key="3">
    <source>
        <dbReference type="Proteomes" id="UP000001645"/>
    </source>
</evidence>
<dbReference type="InParanoid" id="A0A803XWC4"/>
<organism evidence="2 3">
    <name type="scientific">Meleagris gallopavo</name>
    <name type="common">Wild turkey</name>
    <dbReference type="NCBI Taxonomy" id="9103"/>
    <lineage>
        <taxon>Eukaryota</taxon>
        <taxon>Metazoa</taxon>
        <taxon>Chordata</taxon>
        <taxon>Craniata</taxon>
        <taxon>Vertebrata</taxon>
        <taxon>Euteleostomi</taxon>
        <taxon>Archelosauria</taxon>
        <taxon>Archosauria</taxon>
        <taxon>Dinosauria</taxon>
        <taxon>Saurischia</taxon>
        <taxon>Theropoda</taxon>
        <taxon>Coelurosauria</taxon>
        <taxon>Aves</taxon>
        <taxon>Neognathae</taxon>
        <taxon>Galloanserae</taxon>
        <taxon>Galliformes</taxon>
        <taxon>Phasianidae</taxon>
        <taxon>Meleagridinae</taxon>
        <taxon>Meleagris</taxon>
    </lineage>
</organism>
<dbReference type="OrthoDB" id="10639049at2759"/>
<accession>A0A803XWC4</accession>